<keyword evidence="10" id="KW-0175">Coiled coil</keyword>
<reference evidence="14 15" key="1">
    <citation type="submission" date="2016-11" db="EMBL/GenBank/DDBJ databases">
        <authorList>
            <person name="Jaros S."/>
            <person name="Januszkiewicz K."/>
            <person name="Wedrychowicz H."/>
        </authorList>
    </citation>
    <scope>NUCLEOTIDE SEQUENCE [LARGE SCALE GENOMIC DNA]</scope>
    <source>
        <strain evidence="14 15">DSM 15930</strain>
    </source>
</reference>
<accession>A0A1M7FTD1</accession>
<gene>
    <name evidence="14" type="ORF">SAMN02746066_00620</name>
</gene>
<evidence type="ECO:0000313" key="15">
    <source>
        <dbReference type="Proteomes" id="UP000184038"/>
    </source>
</evidence>
<dbReference type="PANTHER" id="PTHR32089:SF112">
    <property type="entry name" value="LYSOZYME-LIKE PROTEIN-RELATED"/>
    <property type="match status" value="1"/>
</dbReference>
<dbReference type="OrthoDB" id="9814363at2"/>
<feature type="domain" description="HAMP" evidence="13">
    <location>
        <begin position="310"/>
        <end position="365"/>
    </location>
</feature>
<keyword evidence="15" id="KW-1185">Reference proteome</keyword>
<dbReference type="Proteomes" id="UP000184038">
    <property type="component" value="Unassembled WGS sequence"/>
</dbReference>
<dbReference type="STRING" id="1120996.SAMN02746066_00620"/>
<feature type="transmembrane region" description="Helical" evidence="11">
    <location>
        <begin position="16"/>
        <end position="36"/>
    </location>
</feature>
<dbReference type="Gene3D" id="1.10.287.950">
    <property type="entry name" value="Methyl-accepting chemotaxis protein"/>
    <property type="match status" value="1"/>
</dbReference>
<dbReference type="PROSITE" id="PS50885">
    <property type="entry name" value="HAMP"/>
    <property type="match status" value="1"/>
</dbReference>
<keyword evidence="7 9" id="KW-0807">Transducer</keyword>
<dbReference type="EMBL" id="FRCP01000006">
    <property type="protein sequence ID" value="SHM06929.1"/>
    <property type="molecule type" value="Genomic_DNA"/>
</dbReference>
<evidence type="ECO:0000259" key="13">
    <source>
        <dbReference type="PROSITE" id="PS50885"/>
    </source>
</evidence>
<evidence type="ECO:0000256" key="2">
    <source>
        <dbReference type="ARBA" id="ARBA00022475"/>
    </source>
</evidence>
<dbReference type="CDD" id="cd06225">
    <property type="entry name" value="HAMP"/>
    <property type="match status" value="1"/>
</dbReference>
<dbReference type="InterPro" id="IPR004089">
    <property type="entry name" value="MCPsignal_dom"/>
</dbReference>
<evidence type="ECO:0000256" key="11">
    <source>
        <dbReference type="SAM" id="Phobius"/>
    </source>
</evidence>
<dbReference type="AlphaFoldDB" id="A0A1M7FTD1"/>
<dbReference type="Gene3D" id="3.30.450.20">
    <property type="entry name" value="PAS domain"/>
    <property type="match status" value="1"/>
</dbReference>
<evidence type="ECO:0000256" key="8">
    <source>
        <dbReference type="ARBA" id="ARBA00029447"/>
    </source>
</evidence>
<organism evidence="14 15">
    <name type="scientific">Anaerosporobacter mobilis DSM 15930</name>
    <dbReference type="NCBI Taxonomy" id="1120996"/>
    <lineage>
        <taxon>Bacteria</taxon>
        <taxon>Bacillati</taxon>
        <taxon>Bacillota</taxon>
        <taxon>Clostridia</taxon>
        <taxon>Lachnospirales</taxon>
        <taxon>Lachnospiraceae</taxon>
        <taxon>Anaerosporobacter</taxon>
    </lineage>
</organism>
<feature type="coiled-coil region" evidence="10">
    <location>
        <begin position="613"/>
        <end position="667"/>
    </location>
</feature>
<dbReference type="InterPro" id="IPR003660">
    <property type="entry name" value="HAMP_dom"/>
</dbReference>
<dbReference type="Pfam" id="PF02743">
    <property type="entry name" value="dCache_1"/>
    <property type="match status" value="1"/>
</dbReference>
<dbReference type="PROSITE" id="PS50111">
    <property type="entry name" value="CHEMOTAXIS_TRANSDUC_2"/>
    <property type="match status" value="1"/>
</dbReference>
<dbReference type="Pfam" id="PF00015">
    <property type="entry name" value="MCPsignal"/>
    <property type="match status" value="1"/>
</dbReference>
<keyword evidence="2" id="KW-1003">Cell membrane</keyword>
<evidence type="ECO:0000256" key="6">
    <source>
        <dbReference type="ARBA" id="ARBA00023136"/>
    </source>
</evidence>
<evidence type="ECO:0000256" key="7">
    <source>
        <dbReference type="ARBA" id="ARBA00023224"/>
    </source>
</evidence>
<dbReference type="SUPFAM" id="SSF58104">
    <property type="entry name" value="Methyl-accepting chemotaxis protein (MCP) signaling domain"/>
    <property type="match status" value="1"/>
</dbReference>
<evidence type="ECO:0000259" key="12">
    <source>
        <dbReference type="PROSITE" id="PS50111"/>
    </source>
</evidence>
<dbReference type="GO" id="GO:0005886">
    <property type="term" value="C:plasma membrane"/>
    <property type="evidence" value="ECO:0007669"/>
    <property type="project" value="UniProtKB-SubCell"/>
</dbReference>
<keyword evidence="4 11" id="KW-0812">Transmembrane</keyword>
<dbReference type="GO" id="GO:0006935">
    <property type="term" value="P:chemotaxis"/>
    <property type="evidence" value="ECO:0007669"/>
    <property type="project" value="UniProtKB-KW"/>
</dbReference>
<comment type="subcellular location">
    <subcellularLocation>
        <location evidence="1">Cell membrane</location>
        <topology evidence="1">Multi-pass membrane protein</topology>
    </subcellularLocation>
</comment>
<dbReference type="GO" id="GO:0007165">
    <property type="term" value="P:signal transduction"/>
    <property type="evidence" value="ECO:0007669"/>
    <property type="project" value="UniProtKB-KW"/>
</dbReference>
<protein>
    <submittedName>
        <fullName evidence="14">Methyl-accepting chemotaxis sensory transducer with Cache sensor</fullName>
    </submittedName>
</protein>
<evidence type="ECO:0000256" key="3">
    <source>
        <dbReference type="ARBA" id="ARBA00022500"/>
    </source>
</evidence>
<dbReference type="CDD" id="cd12912">
    <property type="entry name" value="PDC2_MCP_like"/>
    <property type="match status" value="1"/>
</dbReference>
<keyword evidence="6 11" id="KW-0472">Membrane</keyword>
<keyword evidence="3" id="KW-0145">Chemotaxis</keyword>
<evidence type="ECO:0000313" key="14">
    <source>
        <dbReference type="EMBL" id="SHM06929.1"/>
    </source>
</evidence>
<keyword evidence="5 11" id="KW-1133">Transmembrane helix</keyword>
<evidence type="ECO:0000256" key="4">
    <source>
        <dbReference type="ARBA" id="ARBA00022692"/>
    </source>
</evidence>
<dbReference type="RefSeq" id="WP_073282702.1">
    <property type="nucleotide sequence ID" value="NZ_FRCP01000006.1"/>
</dbReference>
<dbReference type="PANTHER" id="PTHR32089">
    <property type="entry name" value="METHYL-ACCEPTING CHEMOTAXIS PROTEIN MCPB"/>
    <property type="match status" value="1"/>
</dbReference>
<sequence>MKKTNSGKKESIRVKLILYFTMIVLLSSITLGVMSIKVASNIITKEAESTMITLANDAAKLEYSRLETQNKRLETIAAIDEIRSMDGVLQQPILVNMLKEMGFSELGVIHLDRTVVYSNNESIQLPESDPILNVLEGTEAVINFTISPMTNELVLVQAVPIVKDNKVVGALLGRRDGSALSEMAADTGYGKEGYGFIVNNEGTVIGHKNIDLVNSQYNSIKEVENDKSLEELAATMRKAITEEHGTGNYSFNGTRQYVSFCSIPGTDWTFILAASESEILEPIRSLQNMIFAIVIFVLIISIIITYSIGNSISRPIIHTVNYANKIAALNLSEDIDVKYISKKDEIGDLSKALLSITQGFKNIIYEINNSSSHLSTDSQNLSITSQQTANSSQEVAKVVEDIAQGASEQAKHTEVGSLKASQLGETIEKVQHYIGNVNDSSNDVTKVVKAGLNEIDLLGKITQENTMAVEEIYSVIMQTNESSMRIVEASNVIESIASQTNLLSLNAAIEAARAGEAGKGFAVVAEEIRKLAEQSASSTQEINEIVNELQNNTKNAVQTMHRVTTISNEQAISVTNSKCKYKLIEEAMQTTMEAVKILSSQGNEMNSMRQDILEIIENLSAIAEENAAAAEEASASTEEQTASVEEIAAASDNLSELANKLRDLIGNFKL</sequence>
<evidence type="ECO:0000256" key="10">
    <source>
        <dbReference type="SAM" id="Coils"/>
    </source>
</evidence>
<dbReference type="SMART" id="SM00283">
    <property type="entry name" value="MA"/>
    <property type="match status" value="1"/>
</dbReference>
<dbReference type="InterPro" id="IPR033479">
    <property type="entry name" value="dCache_1"/>
</dbReference>
<evidence type="ECO:0000256" key="1">
    <source>
        <dbReference type="ARBA" id="ARBA00004651"/>
    </source>
</evidence>
<evidence type="ECO:0000256" key="5">
    <source>
        <dbReference type="ARBA" id="ARBA00022989"/>
    </source>
</evidence>
<name>A0A1M7FTD1_9FIRM</name>
<feature type="transmembrane region" description="Helical" evidence="11">
    <location>
        <begin position="289"/>
        <end position="308"/>
    </location>
</feature>
<evidence type="ECO:0000256" key="9">
    <source>
        <dbReference type="PROSITE-ProRule" id="PRU00284"/>
    </source>
</evidence>
<feature type="domain" description="Methyl-accepting transducer" evidence="12">
    <location>
        <begin position="384"/>
        <end position="641"/>
    </location>
</feature>
<comment type="similarity">
    <text evidence="8">Belongs to the methyl-accepting chemotaxis (MCP) protein family.</text>
</comment>
<proteinExistence type="inferred from homology"/>